<feature type="domain" description="Pycsar effector protein" evidence="9">
    <location>
        <begin position="5"/>
        <end position="169"/>
    </location>
</feature>
<feature type="transmembrane region" description="Helical" evidence="8">
    <location>
        <begin position="21"/>
        <end position="41"/>
    </location>
</feature>
<feature type="transmembrane region" description="Helical" evidence="8">
    <location>
        <begin position="148"/>
        <end position="172"/>
    </location>
</feature>
<protein>
    <recommendedName>
        <fullName evidence="9">Pycsar effector protein domain-containing protein</fullName>
    </recommendedName>
</protein>
<keyword evidence="2" id="KW-1003">Cell membrane</keyword>
<sequence>MRDFLYQTYNMILERLRYAEAKNTIILTLLGVLIIGAFRIYDETPARPLIATIYFWCFLFFSVLAIVTALTSFMPNIKLQYLYKTKDPLPSDSLIYYEHVAKFDEAKQYVAAINNVYYNSEAVPGNLDYDLAAQIILNSRSVYRKSVLSYYAIVFTVCAILTPVIGGLYLLFSRYFYWSDKDGRAKIKFGRRKVVKEEIKEIRNSPFHDFSKYFLPHLPKKGVRKIQPEGQKKNKE</sequence>
<dbReference type="EMBL" id="SNYS01000006">
    <property type="protein sequence ID" value="TDQ70264.1"/>
    <property type="molecule type" value="Genomic_DNA"/>
</dbReference>
<evidence type="ECO:0000256" key="8">
    <source>
        <dbReference type="SAM" id="Phobius"/>
    </source>
</evidence>
<keyword evidence="11" id="KW-1185">Reference proteome</keyword>
<name>A0A484F8A1_9EURY</name>
<keyword evidence="7 8" id="KW-0472">Membrane</keyword>
<dbReference type="AlphaFoldDB" id="A0A484F8A1"/>
<evidence type="ECO:0000259" key="9">
    <source>
        <dbReference type="Pfam" id="PF18967"/>
    </source>
</evidence>
<comment type="subcellular location">
    <subcellularLocation>
        <location evidence="1">Cell membrane</location>
    </subcellularLocation>
</comment>
<evidence type="ECO:0000256" key="4">
    <source>
        <dbReference type="ARBA" id="ARBA00022741"/>
    </source>
</evidence>
<gene>
    <name evidence="10" type="ORF">C7391_0606</name>
</gene>
<dbReference type="GO" id="GO:0051607">
    <property type="term" value="P:defense response to virus"/>
    <property type="evidence" value="ECO:0007669"/>
    <property type="project" value="UniProtKB-KW"/>
</dbReference>
<organism evidence="10 11">
    <name type="scientific">Methanimicrococcus blatticola</name>
    <dbReference type="NCBI Taxonomy" id="91560"/>
    <lineage>
        <taxon>Archaea</taxon>
        <taxon>Methanobacteriati</taxon>
        <taxon>Methanobacteriota</taxon>
        <taxon>Stenosarchaea group</taxon>
        <taxon>Methanomicrobia</taxon>
        <taxon>Methanosarcinales</taxon>
        <taxon>Methanosarcinaceae</taxon>
        <taxon>Methanimicrococcus</taxon>
    </lineage>
</organism>
<keyword evidence="3 8" id="KW-0812">Transmembrane</keyword>
<evidence type="ECO:0000313" key="10">
    <source>
        <dbReference type="EMBL" id="TDQ70264.1"/>
    </source>
</evidence>
<keyword evidence="5 8" id="KW-1133">Transmembrane helix</keyword>
<evidence type="ECO:0000313" key="11">
    <source>
        <dbReference type="Proteomes" id="UP000294855"/>
    </source>
</evidence>
<comment type="caution">
    <text evidence="10">The sequence shown here is derived from an EMBL/GenBank/DDBJ whole genome shotgun (WGS) entry which is preliminary data.</text>
</comment>
<accession>A0A484F8A1</accession>
<reference evidence="10 11" key="1">
    <citation type="submission" date="2019-03" db="EMBL/GenBank/DDBJ databases">
        <title>Genomic Encyclopedia of Type Strains, Phase IV (KMG-IV): sequencing the most valuable type-strain genomes for metagenomic binning, comparative biology and taxonomic classification.</title>
        <authorList>
            <person name="Goeker M."/>
        </authorList>
    </citation>
    <scope>NUCLEOTIDE SEQUENCE [LARGE SCALE GENOMIC DNA]</scope>
    <source>
        <strain evidence="10 11">DSM 13328</strain>
    </source>
</reference>
<dbReference type="InterPro" id="IPR043760">
    <property type="entry name" value="PycTM_dom"/>
</dbReference>
<evidence type="ECO:0000256" key="1">
    <source>
        <dbReference type="ARBA" id="ARBA00004236"/>
    </source>
</evidence>
<evidence type="ECO:0000256" key="7">
    <source>
        <dbReference type="ARBA" id="ARBA00023136"/>
    </source>
</evidence>
<proteinExistence type="predicted"/>
<evidence type="ECO:0000256" key="6">
    <source>
        <dbReference type="ARBA" id="ARBA00023118"/>
    </source>
</evidence>
<evidence type="ECO:0000256" key="2">
    <source>
        <dbReference type="ARBA" id="ARBA00022475"/>
    </source>
</evidence>
<dbReference type="GO" id="GO:0000166">
    <property type="term" value="F:nucleotide binding"/>
    <property type="evidence" value="ECO:0007669"/>
    <property type="project" value="UniProtKB-KW"/>
</dbReference>
<evidence type="ECO:0000256" key="5">
    <source>
        <dbReference type="ARBA" id="ARBA00022989"/>
    </source>
</evidence>
<evidence type="ECO:0000256" key="3">
    <source>
        <dbReference type="ARBA" id="ARBA00022692"/>
    </source>
</evidence>
<feature type="transmembrane region" description="Helical" evidence="8">
    <location>
        <begin position="53"/>
        <end position="74"/>
    </location>
</feature>
<dbReference type="Pfam" id="PF18967">
    <property type="entry name" value="PycTM"/>
    <property type="match status" value="1"/>
</dbReference>
<dbReference type="Proteomes" id="UP000294855">
    <property type="component" value="Unassembled WGS sequence"/>
</dbReference>
<keyword evidence="6" id="KW-0051">Antiviral defense</keyword>
<dbReference type="GO" id="GO:0005886">
    <property type="term" value="C:plasma membrane"/>
    <property type="evidence" value="ECO:0007669"/>
    <property type="project" value="UniProtKB-SubCell"/>
</dbReference>
<keyword evidence="4" id="KW-0547">Nucleotide-binding</keyword>